<name>A0A0G4NFC1_VERLO</name>
<proteinExistence type="predicted"/>
<dbReference type="PANTHER" id="PTHR48050">
    <property type="entry name" value="STEROL 3-BETA-GLUCOSYLTRANSFERASE"/>
    <property type="match status" value="1"/>
</dbReference>
<dbReference type="SUPFAM" id="SSF53756">
    <property type="entry name" value="UDP-Glycosyltransferase/glycogen phosphorylase"/>
    <property type="match status" value="1"/>
</dbReference>
<dbReference type="EMBL" id="CVQI01034495">
    <property type="protein sequence ID" value="CRK45084.1"/>
    <property type="molecule type" value="Genomic_DNA"/>
</dbReference>
<dbReference type="Gene3D" id="3.40.50.2000">
    <property type="entry name" value="Glycogen Phosphorylase B"/>
    <property type="match status" value="1"/>
</dbReference>
<gene>
    <name evidence="1" type="ORF">BN1723_006454</name>
</gene>
<dbReference type="PANTHER" id="PTHR48050:SF13">
    <property type="entry name" value="STEROL 3-BETA-GLUCOSYLTRANSFERASE UGT80A2"/>
    <property type="match status" value="1"/>
</dbReference>
<accession>A0A0G4NFC1</accession>
<evidence type="ECO:0008006" key="3">
    <source>
        <dbReference type="Google" id="ProtNLM"/>
    </source>
</evidence>
<evidence type="ECO:0000313" key="1">
    <source>
        <dbReference type="EMBL" id="CRK45084.1"/>
    </source>
</evidence>
<organism evidence="1 2">
    <name type="scientific">Verticillium longisporum</name>
    <name type="common">Verticillium dahliae var. longisporum</name>
    <dbReference type="NCBI Taxonomy" id="100787"/>
    <lineage>
        <taxon>Eukaryota</taxon>
        <taxon>Fungi</taxon>
        <taxon>Dikarya</taxon>
        <taxon>Ascomycota</taxon>
        <taxon>Pezizomycotina</taxon>
        <taxon>Sordariomycetes</taxon>
        <taxon>Hypocreomycetidae</taxon>
        <taxon>Glomerellales</taxon>
        <taxon>Plectosphaerellaceae</taxon>
        <taxon>Verticillium</taxon>
    </lineage>
</organism>
<dbReference type="InterPro" id="IPR050426">
    <property type="entry name" value="Glycosyltransferase_28"/>
</dbReference>
<sequence>MHGVQFRWRSSSGGIKLRGENIDLRHVNVSLSCPEQAGRFLPTPPTMPYKSSRMQDQVDGFREAPETDPSWETPPPYEVHSSGSVLASSAVVNGDVQPFIALGSALQRAGHRIFVRSSGLEFYPIGGDPEDLMSYMVKNPGLIPSVHRLREYRT</sequence>
<evidence type="ECO:0000313" key="2">
    <source>
        <dbReference type="Proteomes" id="UP000045706"/>
    </source>
</evidence>
<protein>
    <recommendedName>
        <fullName evidence="3">Glycosyltransferase family 28 N-terminal domain-containing protein</fullName>
    </recommendedName>
</protein>
<dbReference type="Proteomes" id="UP000045706">
    <property type="component" value="Unassembled WGS sequence"/>
</dbReference>
<dbReference type="AlphaFoldDB" id="A0A0G4NFC1"/>
<reference evidence="2" key="1">
    <citation type="submission" date="2015-05" db="EMBL/GenBank/DDBJ databases">
        <authorList>
            <person name="Fogelqvist Johan"/>
        </authorList>
    </citation>
    <scope>NUCLEOTIDE SEQUENCE [LARGE SCALE GENOMIC DNA]</scope>
</reference>